<keyword evidence="2" id="KW-0732">Signal</keyword>
<evidence type="ECO:0000256" key="1">
    <source>
        <dbReference type="ARBA" id="ARBA00009387"/>
    </source>
</evidence>
<evidence type="ECO:0000313" key="4">
    <source>
        <dbReference type="EMBL" id="NSX53629.1"/>
    </source>
</evidence>
<evidence type="ECO:0000259" key="3">
    <source>
        <dbReference type="Pfam" id="PF01464"/>
    </source>
</evidence>
<dbReference type="SUPFAM" id="SSF53955">
    <property type="entry name" value="Lysozyme-like"/>
    <property type="match status" value="1"/>
</dbReference>
<sequence>MKTVKMISCAFLLALPIGCGADTSDNDEDYLPVMQWDFHEDGDDWTRASLSALQSHGAPLISTVPNDIDTWCPAYAEANPAERRAFWSGLLSALAKYESTWNPQAVGGGGQWFGLVQISPATAEGYGCKAKSGRALKNGEANLSCAIRIMATTVTRDNAVAFKEDGNRGGVAADWGPFFSAEKRESMAAWTSSQSYCSL</sequence>
<dbReference type="RefSeq" id="WP_174134796.1">
    <property type="nucleotide sequence ID" value="NZ_JABUFE010000001.1"/>
</dbReference>
<protein>
    <submittedName>
        <fullName evidence="4">Transglycosylase SLT domain-containing protein</fullName>
    </submittedName>
</protein>
<keyword evidence="5" id="KW-1185">Reference proteome</keyword>
<name>A0ABX2ILA3_9RHOB</name>
<dbReference type="Gene3D" id="1.10.530.10">
    <property type="match status" value="1"/>
</dbReference>
<evidence type="ECO:0000256" key="2">
    <source>
        <dbReference type="SAM" id="SignalP"/>
    </source>
</evidence>
<dbReference type="EMBL" id="JABUFE010000001">
    <property type="protein sequence ID" value="NSX53629.1"/>
    <property type="molecule type" value="Genomic_DNA"/>
</dbReference>
<feature type="chain" id="PRO_5046129124" evidence="2">
    <location>
        <begin position="22"/>
        <end position="199"/>
    </location>
</feature>
<gene>
    <name evidence="4" type="ORF">HRQ87_02340</name>
</gene>
<dbReference type="InterPro" id="IPR008258">
    <property type="entry name" value="Transglycosylase_SLT_dom_1"/>
</dbReference>
<accession>A0ABX2ILA3</accession>
<comment type="similarity">
    <text evidence="1">Belongs to the virb1 family.</text>
</comment>
<dbReference type="Proteomes" id="UP000777935">
    <property type="component" value="Unassembled WGS sequence"/>
</dbReference>
<comment type="caution">
    <text evidence="4">The sequence shown here is derived from an EMBL/GenBank/DDBJ whole genome shotgun (WGS) entry which is preliminary data.</text>
</comment>
<dbReference type="CDD" id="cd00442">
    <property type="entry name" value="Lyz-like"/>
    <property type="match status" value="1"/>
</dbReference>
<dbReference type="InterPro" id="IPR023346">
    <property type="entry name" value="Lysozyme-like_dom_sf"/>
</dbReference>
<dbReference type="Pfam" id="PF01464">
    <property type="entry name" value="SLT"/>
    <property type="match status" value="1"/>
</dbReference>
<evidence type="ECO:0000313" key="5">
    <source>
        <dbReference type="Proteomes" id="UP000777935"/>
    </source>
</evidence>
<proteinExistence type="inferred from homology"/>
<feature type="signal peptide" evidence="2">
    <location>
        <begin position="1"/>
        <end position="21"/>
    </location>
</feature>
<feature type="domain" description="Transglycosylase SLT" evidence="3">
    <location>
        <begin position="81"/>
        <end position="156"/>
    </location>
</feature>
<reference evidence="4 5" key="1">
    <citation type="submission" date="2020-06" db="EMBL/GenBank/DDBJ databases">
        <title>Sulfitobacter algicola sp. nov., isolated from green algae.</title>
        <authorList>
            <person name="Wang C."/>
        </authorList>
    </citation>
    <scope>NUCLEOTIDE SEQUENCE [LARGE SCALE GENOMIC DNA]</scope>
    <source>
        <strain evidence="4 5">1151</strain>
    </source>
</reference>
<organism evidence="4 5">
    <name type="scientific">Parasulfitobacter algicola</name>
    <dbReference type="NCBI Taxonomy" id="2614809"/>
    <lineage>
        <taxon>Bacteria</taxon>
        <taxon>Pseudomonadati</taxon>
        <taxon>Pseudomonadota</taxon>
        <taxon>Alphaproteobacteria</taxon>
        <taxon>Rhodobacterales</taxon>
        <taxon>Roseobacteraceae</taxon>
        <taxon>Parasulfitobacter</taxon>
    </lineage>
</organism>